<dbReference type="AlphaFoldDB" id="A0A2S3HKZ5"/>
<feature type="compositionally biased region" description="Low complexity" evidence="1">
    <location>
        <begin position="31"/>
        <end position="42"/>
    </location>
</feature>
<reference evidence="2" key="1">
    <citation type="submission" date="2018-04" db="EMBL/GenBank/DDBJ databases">
        <title>WGS assembly of Panicum hallii.</title>
        <authorList>
            <person name="Lovell J."/>
            <person name="Jenkins J."/>
            <person name="Lowry D."/>
            <person name="Mamidi S."/>
            <person name="Sreedasyam A."/>
            <person name="Weng X."/>
            <person name="Barry K."/>
            <person name="Bonette J."/>
            <person name="Campitelli B."/>
            <person name="Daum C."/>
            <person name="Gordon S."/>
            <person name="Gould B."/>
            <person name="Lipzen A."/>
            <person name="Macqueen A."/>
            <person name="Palacio-Mejia J."/>
            <person name="Plott C."/>
            <person name="Shakirov E."/>
            <person name="Shu S."/>
            <person name="Yoshinaga Y."/>
            <person name="Zane M."/>
            <person name="Rokhsar D."/>
            <person name="Grimwood J."/>
            <person name="Schmutz J."/>
            <person name="Juenger T."/>
        </authorList>
    </citation>
    <scope>NUCLEOTIDE SEQUENCE [LARGE SCALE GENOMIC DNA]</scope>
    <source>
        <strain evidence="2">FIL2</strain>
    </source>
</reference>
<evidence type="ECO:0000313" key="2">
    <source>
        <dbReference type="EMBL" id="PAN25297.1"/>
    </source>
</evidence>
<feature type="region of interest" description="Disordered" evidence="1">
    <location>
        <begin position="162"/>
        <end position="181"/>
    </location>
</feature>
<dbReference type="Proteomes" id="UP000243499">
    <property type="component" value="Chromosome 4"/>
</dbReference>
<protein>
    <submittedName>
        <fullName evidence="2">Uncharacterized protein</fullName>
    </submittedName>
</protein>
<feature type="compositionally biased region" description="Basic residues" evidence="1">
    <location>
        <begin position="1"/>
        <end position="11"/>
    </location>
</feature>
<evidence type="ECO:0000256" key="1">
    <source>
        <dbReference type="SAM" id="MobiDB-lite"/>
    </source>
</evidence>
<feature type="region of interest" description="Disordered" evidence="1">
    <location>
        <begin position="115"/>
        <end position="134"/>
    </location>
</feature>
<accession>A0A2S3HKZ5</accession>
<feature type="region of interest" description="Disordered" evidence="1">
    <location>
        <begin position="80"/>
        <end position="106"/>
    </location>
</feature>
<gene>
    <name evidence="2" type="ORF">PAHAL_4G290900</name>
</gene>
<dbReference type="Gramene" id="PAN25297">
    <property type="protein sequence ID" value="PAN25297"/>
    <property type="gene ID" value="PAHAL_4G290900"/>
</dbReference>
<proteinExistence type="predicted"/>
<feature type="region of interest" description="Disordered" evidence="1">
    <location>
        <begin position="1"/>
        <end position="63"/>
    </location>
</feature>
<name>A0A2S3HKZ5_9POAL</name>
<sequence>MAPGAKRRTTRARQAATRSGPTKGNVCWNVARSPAGEAPRAAPARRPKRSRGMVYGKKPPTPAAAAMTRTVAVAMGFLATKPNARRSAPRPPDPARRRHAVTRRAAPTDTVAVTTAKRSVPGAPPPARALRTKRASSVVPRTWAVTAAIARTQMRMSWRGLRPAVSSRRRSASGPPSAAAPRARTMVLGARPAMEIRITRSSSTYQVATPSRCPCVPSCCVLSSTLGLLLLLCWAASAFDTSFIDNQE</sequence>
<dbReference type="EMBL" id="CM008049">
    <property type="protein sequence ID" value="PAN25297.1"/>
    <property type="molecule type" value="Genomic_DNA"/>
</dbReference>
<organism evidence="2">
    <name type="scientific">Panicum hallii</name>
    <dbReference type="NCBI Taxonomy" id="206008"/>
    <lineage>
        <taxon>Eukaryota</taxon>
        <taxon>Viridiplantae</taxon>
        <taxon>Streptophyta</taxon>
        <taxon>Embryophyta</taxon>
        <taxon>Tracheophyta</taxon>
        <taxon>Spermatophyta</taxon>
        <taxon>Magnoliopsida</taxon>
        <taxon>Liliopsida</taxon>
        <taxon>Poales</taxon>
        <taxon>Poaceae</taxon>
        <taxon>PACMAD clade</taxon>
        <taxon>Panicoideae</taxon>
        <taxon>Panicodae</taxon>
        <taxon>Paniceae</taxon>
        <taxon>Panicinae</taxon>
        <taxon>Panicum</taxon>
        <taxon>Panicum sect. Panicum</taxon>
    </lineage>
</organism>